<evidence type="ECO:0000313" key="3">
    <source>
        <dbReference type="Proteomes" id="UP001177744"/>
    </source>
</evidence>
<feature type="compositionally biased region" description="Gly residues" evidence="1">
    <location>
        <begin position="1"/>
        <end position="15"/>
    </location>
</feature>
<sequence length="107" mass="11777">MASEAGGLGGGGGGKIRTRRCHQGPIKPYQQGRPKHQVRDSDSLVVLRVGNLAGGNRRAFLAGLQNLLRILCQDGYRDTSTRMKMYAAAQQTPERYYSGQKIEKMII</sequence>
<dbReference type="AlphaFoldDB" id="A0AA40HZB0"/>
<organism evidence="2 3">
    <name type="scientific">Cnephaeus nilssonii</name>
    <name type="common">Northern bat</name>
    <name type="synonym">Eptesicus nilssonii</name>
    <dbReference type="NCBI Taxonomy" id="3371016"/>
    <lineage>
        <taxon>Eukaryota</taxon>
        <taxon>Metazoa</taxon>
        <taxon>Chordata</taxon>
        <taxon>Craniata</taxon>
        <taxon>Vertebrata</taxon>
        <taxon>Euteleostomi</taxon>
        <taxon>Mammalia</taxon>
        <taxon>Eutheria</taxon>
        <taxon>Laurasiatheria</taxon>
        <taxon>Chiroptera</taxon>
        <taxon>Yangochiroptera</taxon>
        <taxon>Vespertilionidae</taxon>
        <taxon>Cnephaeus</taxon>
    </lineage>
</organism>
<reference evidence="2" key="1">
    <citation type="submission" date="2023-06" db="EMBL/GenBank/DDBJ databases">
        <title>Reference genome for the Northern bat (Eptesicus nilssonii), a most northern bat species.</title>
        <authorList>
            <person name="Laine V.N."/>
            <person name="Pulliainen A.T."/>
            <person name="Lilley T.M."/>
        </authorList>
    </citation>
    <scope>NUCLEOTIDE SEQUENCE</scope>
    <source>
        <strain evidence="2">BLF_Eptnil</strain>
        <tissue evidence="2">Kidney</tissue>
    </source>
</reference>
<dbReference type="Proteomes" id="UP001177744">
    <property type="component" value="Unassembled WGS sequence"/>
</dbReference>
<protein>
    <submittedName>
        <fullName evidence="2">Uncharacterized protein</fullName>
    </submittedName>
</protein>
<gene>
    <name evidence="2" type="ORF">QTO34_018297</name>
</gene>
<proteinExistence type="predicted"/>
<comment type="caution">
    <text evidence="2">The sequence shown here is derived from an EMBL/GenBank/DDBJ whole genome shotgun (WGS) entry which is preliminary data.</text>
</comment>
<evidence type="ECO:0000256" key="1">
    <source>
        <dbReference type="SAM" id="MobiDB-lite"/>
    </source>
</evidence>
<dbReference type="EMBL" id="JAULJE010000008">
    <property type="protein sequence ID" value="KAK1339741.1"/>
    <property type="molecule type" value="Genomic_DNA"/>
</dbReference>
<evidence type="ECO:0000313" key="2">
    <source>
        <dbReference type="EMBL" id="KAK1339741.1"/>
    </source>
</evidence>
<feature type="region of interest" description="Disordered" evidence="1">
    <location>
        <begin position="1"/>
        <end position="38"/>
    </location>
</feature>
<keyword evidence="3" id="KW-1185">Reference proteome</keyword>
<name>A0AA40HZB0_CNENI</name>
<accession>A0AA40HZB0</accession>